<dbReference type="KEGG" id="sata:C5746_42820"/>
<dbReference type="EMBL" id="CP027306">
    <property type="protein sequence ID" value="AXE82452.1"/>
    <property type="molecule type" value="Genomic_DNA"/>
</dbReference>
<evidence type="ECO:0000313" key="3">
    <source>
        <dbReference type="Proteomes" id="UP000252698"/>
    </source>
</evidence>
<dbReference type="GeneID" id="95524910"/>
<sequence>MTPDELYSLLPAVHRRRDAEQGGPLRALLTIVAEQAAVVQEDIERLYDNWFIETCDDWVVPYIGDLVGYEILPGFAAALSDDTSRATGLPSAAVPRRDVADTVVNRRRKGTLALLEDLASDVAGWPARVVEYRRLLCVTQPVRRYTSDGHNARRRSARGGLVDVRRAGTLDRLGGPFDELARTVEVPRAGSTRRPGRYGIQSVGLHLWRLRTYSVTRAPAYCLDRDRACYTFNVLAVDTPLFTAPVPEPSSYHVADETNVPEPIGRRALAERLYDYYGPGKSLCVWTGPDAEDSVVPLGRIVVADLCDWQYRPDAGQVAVDPVLGRLVLPPGTAPAHDVRVTYHHAFSGDLGGGEYPRPEPATAGAAERYRVGPGEDHHSIADALGRWREEKRGHPGKAEAVVEITANEVYEDLTDIRLDPGDRLTLRAADGVRPVIRLTGRRGGDGPRALTITGTASGCRSEVTARIVLDGLVVTGGSVRVRGGLDRLVVRHCTFVPGWELEARGTPLAPGAPSLDISDSPVRTEVHHSVLGAVLVVARHDATEPNRVELCDSVLDATLREASALGGPDDGHADVLLTARRTTVIGSVRARAVELLENCLLYGEVSIDRRDQGSVRFCWLPQDSPTPPRFHCEPDHSGDRARVVPHFASTRYGSPDYVRLADRCAEEIRRGGDNGSEPGALHHLFQPQREDNLRTRLAEYTPAGCDTGLFFVT</sequence>
<name>A0A2Z5J5Y1_STRAR</name>
<dbReference type="RefSeq" id="WP_114242383.1">
    <property type="nucleotide sequence ID" value="NZ_CP027306.1"/>
</dbReference>
<protein>
    <submittedName>
        <fullName evidence="1">Uncharacterized protein</fullName>
    </submittedName>
</protein>
<gene>
    <name evidence="1" type="ORF">C5746_00415</name>
    <name evidence="2" type="ORF">C5746_42820</name>
</gene>
<dbReference type="Proteomes" id="UP000252698">
    <property type="component" value="Chromosome"/>
</dbReference>
<dbReference type="AlphaFoldDB" id="A0A2Z5J5Y1"/>
<organism evidence="1 3">
    <name type="scientific">Streptomyces atratus</name>
    <dbReference type="NCBI Taxonomy" id="1893"/>
    <lineage>
        <taxon>Bacteria</taxon>
        <taxon>Bacillati</taxon>
        <taxon>Actinomycetota</taxon>
        <taxon>Actinomycetes</taxon>
        <taxon>Kitasatosporales</taxon>
        <taxon>Streptomycetaceae</taxon>
        <taxon>Streptomyces</taxon>
    </lineage>
</organism>
<dbReference type="EMBL" id="CP027306">
    <property type="protein sequence ID" value="AXE75714.1"/>
    <property type="molecule type" value="Genomic_DNA"/>
</dbReference>
<evidence type="ECO:0000313" key="1">
    <source>
        <dbReference type="EMBL" id="AXE75714.1"/>
    </source>
</evidence>
<accession>A0A2Z5J5Y1</accession>
<dbReference type="KEGG" id="sata:C5746_00415"/>
<proteinExistence type="predicted"/>
<evidence type="ECO:0000313" key="2">
    <source>
        <dbReference type="EMBL" id="AXE82452.1"/>
    </source>
</evidence>
<reference evidence="1 3" key="1">
    <citation type="journal article" date="2018" name="Front. Microbiol.">
        <title>Genome Sequencing of Streptomyces atratus SCSIOZH16 and Activation Production of Nocardamine via Metabolic Engineering.</title>
        <authorList>
            <person name="Li Y."/>
            <person name="Zhang C."/>
            <person name="Liu C."/>
            <person name="Ju J."/>
            <person name="Ma J."/>
        </authorList>
    </citation>
    <scope>NUCLEOTIDE SEQUENCE [LARGE SCALE GENOMIC DNA]</scope>
    <source>
        <strain evidence="1 3">SCSIO_ZH16</strain>
    </source>
</reference>